<dbReference type="Proteomes" id="UP000030108">
    <property type="component" value="Unassembled WGS sequence"/>
</dbReference>
<dbReference type="AlphaFoldDB" id="X8JAB3"/>
<dbReference type="OrthoDB" id="3269726at2759"/>
<sequence>MSILPSSRHPSHFTSKTPRGPTMTFTDKWGEGAIFDWYREQKNKTVMVTRLQIRIDNGKPPHRFVLAYLEDGTVIRLDRRPRKSNSGTLVFQKIRAADDWLILTHNEVSTLNMSTICEIDMPMPPNTDLVLIISVCFALAHDKEARIYDLLKYNCYFFSWTVLLVVSRRALPFSIPSPDEVVSTLSHEFDALSHSITKRAVKGVLGIVCNIITAVRGVTAGSSVKQGFSPVERLIWGLPTRLMHFLIHQALRLQLYLGLENEIDRKIKEGLTDVCRSILNGVWENRITIEEQVQQRLWIKELIQDFEPTLRTELSLMIWEAKFDILASTLEPLHERADDAEALCTPSRMSRLKSRLFGDKQMIQVWNKALSAGVTMSREAAQGKAREFHANSSIPPGSITPSYYIELHNTMFDLTYELARTASLNIAKMVVEQTQAGHKNPKRAKMWEEIWRIYDKAWDAARNRTRESVVQLHEAGIEETVALVTQHLVATIGDIEKKGLRVSVQNGKKEHMLISVNGLQEYLSQSIDLAYAAVPHNIPIIHQTMARVWEESRTKYQSVE</sequence>
<accession>X8JAB3</accession>
<evidence type="ECO:0000313" key="2">
    <source>
        <dbReference type="EMBL" id="EUC60955.1"/>
    </source>
</evidence>
<feature type="region of interest" description="Disordered" evidence="1">
    <location>
        <begin position="1"/>
        <end position="23"/>
    </location>
</feature>
<name>X8JAB3_9AGAM</name>
<reference evidence="3" key="1">
    <citation type="journal article" date="2014" name="Genome Announc.">
        <title>Draft genome sequence of the plant-pathogenic soil fungus Rhizoctonia solani anastomosis group 3 strain Rhs1AP.</title>
        <authorList>
            <person name="Cubeta M.A."/>
            <person name="Thomas E."/>
            <person name="Dean R.A."/>
            <person name="Jabaji S."/>
            <person name="Neate S.M."/>
            <person name="Tavantzis S."/>
            <person name="Toda T."/>
            <person name="Vilgalys R."/>
            <person name="Bharathan N."/>
            <person name="Fedorova-Abrams N."/>
            <person name="Pakala S.B."/>
            <person name="Pakala S.M."/>
            <person name="Zafar N."/>
            <person name="Joardar V."/>
            <person name="Losada L."/>
            <person name="Nierman W.C."/>
        </authorList>
    </citation>
    <scope>NUCLEOTIDE SEQUENCE [LARGE SCALE GENOMIC DNA]</scope>
    <source>
        <strain evidence="3">AG-3</strain>
    </source>
</reference>
<proteinExistence type="predicted"/>
<organism evidence="2 3">
    <name type="scientific">Rhizoctonia solani AG-3 Rhs1AP</name>
    <dbReference type="NCBI Taxonomy" id="1086054"/>
    <lineage>
        <taxon>Eukaryota</taxon>
        <taxon>Fungi</taxon>
        <taxon>Dikarya</taxon>
        <taxon>Basidiomycota</taxon>
        <taxon>Agaricomycotina</taxon>
        <taxon>Agaricomycetes</taxon>
        <taxon>Cantharellales</taxon>
        <taxon>Ceratobasidiaceae</taxon>
        <taxon>Rhizoctonia</taxon>
    </lineage>
</organism>
<comment type="caution">
    <text evidence="2">The sequence shown here is derived from an EMBL/GenBank/DDBJ whole genome shotgun (WGS) entry which is preliminary data.</text>
</comment>
<protein>
    <submittedName>
        <fullName evidence="2">Uncharacterized protein</fullName>
    </submittedName>
</protein>
<evidence type="ECO:0000256" key="1">
    <source>
        <dbReference type="SAM" id="MobiDB-lite"/>
    </source>
</evidence>
<evidence type="ECO:0000313" key="3">
    <source>
        <dbReference type="Proteomes" id="UP000030108"/>
    </source>
</evidence>
<dbReference type="EMBL" id="JATN01000319">
    <property type="protein sequence ID" value="EUC60955.1"/>
    <property type="molecule type" value="Genomic_DNA"/>
</dbReference>
<gene>
    <name evidence="2" type="ORF">RSOL_378730</name>
</gene>